<dbReference type="Pfam" id="PF04228">
    <property type="entry name" value="Zn_peptidase"/>
    <property type="match status" value="1"/>
</dbReference>
<protein>
    <recommendedName>
        <fullName evidence="7">Metalloprotease</fullName>
    </recommendedName>
</protein>
<dbReference type="InterPro" id="IPR007343">
    <property type="entry name" value="Uncharacterised_pept_Zn_put"/>
</dbReference>
<dbReference type="Proteomes" id="UP000440694">
    <property type="component" value="Unassembled WGS sequence"/>
</dbReference>
<evidence type="ECO:0000256" key="4">
    <source>
        <dbReference type="ARBA" id="ARBA00023136"/>
    </source>
</evidence>
<keyword evidence="3" id="KW-1133">Transmembrane helix</keyword>
<gene>
    <name evidence="5" type="ORF">GIW81_02695</name>
</gene>
<comment type="subcellular location">
    <subcellularLocation>
        <location evidence="1">Membrane</location>
        <topology evidence="1">Single-pass membrane protein</topology>
    </subcellularLocation>
</comment>
<reference evidence="5 6" key="1">
    <citation type="submission" date="2019-11" db="EMBL/GenBank/DDBJ databases">
        <title>Identification of a novel strain.</title>
        <authorList>
            <person name="Xu Q."/>
            <person name="Wang G."/>
        </authorList>
    </citation>
    <scope>NUCLEOTIDE SEQUENCE [LARGE SCALE GENOMIC DNA]</scope>
    <source>
        <strain evidence="6">xq</strain>
    </source>
</reference>
<evidence type="ECO:0000256" key="1">
    <source>
        <dbReference type="ARBA" id="ARBA00004167"/>
    </source>
</evidence>
<accession>A0A6I3KGV9</accession>
<evidence type="ECO:0000256" key="2">
    <source>
        <dbReference type="ARBA" id="ARBA00022692"/>
    </source>
</evidence>
<evidence type="ECO:0000313" key="5">
    <source>
        <dbReference type="EMBL" id="MTD93240.1"/>
    </source>
</evidence>
<dbReference type="AlphaFoldDB" id="A0A6I3KGV9"/>
<evidence type="ECO:0000313" key="6">
    <source>
        <dbReference type="Proteomes" id="UP000440694"/>
    </source>
</evidence>
<evidence type="ECO:0000256" key="3">
    <source>
        <dbReference type="ARBA" id="ARBA00022989"/>
    </source>
</evidence>
<dbReference type="GO" id="GO:0016020">
    <property type="term" value="C:membrane"/>
    <property type="evidence" value="ECO:0007669"/>
    <property type="project" value="UniProtKB-SubCell"/>
</dbReference>
<dbReference type="RefSeq" id="WP_154737797.1">
    <property type="nucleotide sequence ID" value="NZ_WMBQ01000001.1"/>
</dbReference>
<keyword evidence="4" id="KW-0472">Membrane</keyword>
<proteinExistence type="predicted"/>
<organism evidence="5 6">
    <name type="scientific">Hyphomicrobium album</name>
    <dbReference type="NCBI Taxonomy" id="2665159"/>
    <lineage>
        <taxon>Bacteria</taxon>
        <taxon>Pseudomonadati</taxon>
        <taxon>Pseudomonadota</taxon>
        <taxon>Alphaproteobacteria</taxon>
        <taxon>Hyphomicrobiales</taxon>
        <taxon>Hyphomicrobiaceae</taxon>
        <taxon>Hyphomicrobium</taxon>
    </lineage>
</organism>
<comment type="caution">
    <text evidence="5">The sequence shown here is derived from an EMBL/GenBank/DDBJ whole genome shotgun (WGS) entry which is preliminary data.</text>
</comment>
<dbReference type="PANTHER" id="PTHR30168:SF0">
    <property type="entry name" value="INNER MEMBRANE PROTEIN"/>
    <property type="match status" value="1"/>
</dbReference>
<sequence>MELRHRVVIPLAAALAGLAGSFVALRPAAATPTVVIEVPSGRQLPKSGEPPPEMRLQAIVARALDDSIATWSRLMSSRAVEVAAVSVRFVSRLAPDNCYGLYTGDGPAYCSGNRTVFVGTDFANGLMSKFGRQAEAGIAFLIGHEVGHHIQNLNGRFHVLSQALYSSPENGPDYVRRFELQADCLAGVWIHDSPAWASSDQFRADLLAVLTDIGDDTLLTGQPEAKVRRVGLHGTAEQRKRWFLRGAQSGNPEACDTFGVPQP</sequence>
<keyword evidence="2" id="KW-0812">Transmembrane</keyword>
<dbReference type="PANTHER" id="PTHR30168">
    <property type="entry name" value="PUTATIVE MEMBRANE PROTEIN YPFJ"/>
    <property type="match status" value="1"/>
</dbReference>
<keyword evidence="6" id="KW-1185">Reference proteome</keyword>
<evidence type="ECO:0008006" key="7">
    <source>
        <dbReference type="Google" id="ProtNLM"/>
    </source>
</evidence>
<dbReference type="EMBL" id="WMBQ01000001">
    <property type="protein sequence ID" value="MTD93240.1"/>
    <property type="molecule type" value="Genomic_DNA"/>
</dbReference>
<name>A0A6I3KGV9_9HYPH</name>